<name>A0A2M7U3G3_9BACT</name>
<protein>
    <submittedName>
        <fullName evidence="1">Uncharacterized protein</fullName>
    </submittedName>
</protein>
<evidence type="ECO:0000313" key="1">
    <source>
        <dbReference type="EMBL" id="PIZ65016.1"/>
    </source>
</evidence>
<dbReference type="AlphaFoldDB" id="A0A2M7U3G3"/>
<sequence>MRRVLLLFILGMFVFLIAHPIDVSAFCAESNGTCDLGGLRGKISGKKSDGNLIISVDGAPSHSSNTTLCVGVDIDVNGTVLEGTTLKNITIDSEGNSDKVNMGVVDGGSYEVKIYTGNVAGYAASETQILCGRETIIVDGPTATPTPTPADPNCLSLGKNSKCLPNSVMDGTQILCYPEREVCDQTTGTVIRNTIIADEDWKKFINKFYQSDNLGTYGNACWMRREVLGKDSLIPKIAPGIDFILNPINSIVKSLINPVNVIATQAEKFSRQDQICKGSVPRLRDNTGRFIGEKEDDYNILERYYNSIHESWESGDWSKFETGIYSKYDCQCLGEEDPISEYPEGVIPPVEGGENVEGAAVS</sequence>
<proteinExistence type="predicted"/>
<reference evidence="2" key="1">
    <citation type="submission" date="2017-09" db="EMBL/GenBank/DDBJ databases">
        <title>Depth-based differentiation of microbial function through sediment-hosted aquifers and enrichment of novel symbionts in the deep terrestrial subsurface.</title>
        <authorList>
            <person name="Probst A.J."/>
            <person name="Ladd B."/>
            <person name="Jarett J.K."/>
            <person name="Geller-Mcgrath D.E."/>
            <person name="Sieber C.M.K."/>
            <person name="Emerson J.B."/>
            <person name="Anantharaman K."/>
            <person name="Thomas B.C."/>
            <person name="Malmstrom R."/>
            <person name="Stieglmeier M."/>
            <person name="Klingl A."/>
            <person name="Woyke T."/>
            <person name="Ryan C.M."/>
            <person name="Banfield J.F."/>
        </authorList>
    </citation>
    <scope>NUCLEOTIDE SEQUENCE [LARGE SCALE GENOMIC DNA]</scope>
</reference>
<feature type="non-terminal residue" evidence="1">
    <location>
        <position position="362"/>
    </location>
</feature>
<gene>
    <name evidence="1" type="ORF">COY14_03380</name>
</gene>
<dbReference type="Proteomes" id="UP000230027">
    <property type="component" value="Unassembled WGS sequence"/>
</dbReference>
<accession>A0A2M7U3G3</accession>
<evidence type="ECO:0000313" key="2">
    <source>
        <dbReference type="Proteomes" id="UP000230027"/>
    </source>
</evidence>
<comment type="caution">
    <text evidence="1">The sequence shown here is derived from an EMBL/GenBank/DDBJ whole genome shotgun (WGS) entry which is preliminary data.</text>
</comment>
<dbReference type="EMBL" id="PFOD01000065">
    <property type="protein sequence ID" value="PIZ65016.1"/>
    <property type="molecule type" value="Genomic_DNA"/>
</dbReference>
<organism evidence="1 2">
    <name type="scientific">Candidatus Roizmanbacteria bacterium CG_4_10_14_0_2_um_filter_36_9</name>
    <dbReference type="NCBI Taxonomy" id="1974823"/>
    <lineage>
        <taxon>Bacteria</taxon>
        <taxon>Candidatus Roizmaniibacteriota</taxon>
    </lineage>
</organism>